<sequence>MFEYSFFYELAIELRSCVVSTAAPKAKQHFQNINVFCCSQELIYYINFLVADTFETLGLRILVGAGINWNLKHGVQPILSLRAWFFLSFIKSTQISRLHALQINFFNQILKQFSFGSKYLSGGAQFCTSGVEYLLVANLTISLQNLIIVSTLKVLILECSSNMDPDKAKSFEESVQKFIGFWKRLFKWKPMWFYSMREVRVDSGINPREVSDSETVRLPQRIELEIENFPFFHFLLHIVFRIKKNHTKRFSISFYAFTIHKVYSPISKRELSENSKTTRTNQNHSDHPGHTDPSLLGYFPTHQCYHLLKVSHLPSYLSYYSLFFPLELFLSFSSSFEMSSEPKESKPGSTLFYFFLKSKKFKKPNLCSSATPEAQSHNKRNLEKSEINRGSGRLTLRILAVLLCSIFIKVGGLQIEYLSKLNFELEYNSLFRKVSGSKHKYFTLHNVCNLIKPFGKAYCLSYDQPNVLRGI</sequence>
<comment type="caution">
    <text evidence="2">The sequence shown here is derived from an EMBL/GenBank/DDBJ whole genome shotgun (WGS) entry which is preliminary data.</text>
</comment>
<keyword evidence="3" id="KW-1185">Reference proteome</keyword>
<gene>
    <name evidence="2" type="ORF">VP01_2407g1</name>
</gene>
<name>A0A0L6V7C8_9BASI</name>
<feature type="region of interest" description="Disordered" evidence="1">
    <location>
        <begin position="270"/>
        <end position="292"/>
    </location>
</feature>
<evidence type="ECO:0000256" key="1">
    <source>
        <dbReference type="SAM" id="MobiDB-lite"/>
    </source>
</evidence>
<feature type="compositionally biased region" description="Polar residues" evidence="1">
    <location>
        <begin position="274"/>
        <end position="283"/>
    </location>
</feature>
<protein>
    <submittedName>
        <fullName evidence="2">Uncharacterized protein</fullName>
    </submittedName>
</protein>
<dbReference type="VEuPathDB" id="FungiDB:VP01_2407g1"/>
<accession>A0A0L6V7C8</accession>
<evidence type="ECO:0000313" key="3">
    <source>
        <dbReference type="Proteomes" id="UP000037035"/>
    </source>
</evidence>
<dbReference type="EMBL" id="LAVV01007289">
    <property type="protein sequence ID" value="KNZ56417.1"/>
    <property type="molecule type" value="Genomic_DNA"/>
</dbReference>
<dbReference type="Proteomes" id="UP000037035">
    <property type="component" value="Unassembled WGS sequence"/>
</dbReference>
<organism evidence="2 3">
    <name type="scientific">Puccinia sorghi</name>
    <dbReference type="NCBI Taxonomy" id="27349"/>
    <lineage>
        <taxon>Eukaryota</taxon>
        <taxon>Fungi</taxon>
        <taxon>Dikarya</taxon>
        <taxon>Basidiomycota</taxon>
        <taxon>Pucciniomycotina</taxon>
        <taxon>Pucciniomycetes</taxon>
        <taxon>Pucciniales</taxon>
        <taxon>Pucciniaceae</taxon>
        <taxon>Puccinia</taxon>
    </lineage>
</organism>
<evidence type="ECO:0000313" key="2">
    <source>
        <dbReference type="EMBL" id="KNZ56417.1"/>
    </source>
</evidence>
<reference evidence="2 3" key="1">
    <citation type="submission" date="2015-08" db="EMBL/GenBank/DDBJ databases">
        <title>Next Generation Sequencing and Analysis of the Genome of Puccinia sorghi L Schw, the Causal Agent of Maize Common Rust.</title>
        <authorList>
            <person name="Rochi L."/>
            <person name="Burguener G."/>
            <person name="Darino M."/>
            <person name="Turjanski A."/>
            <person name="Kreff E."/>
            <person name="Dieguez M.J."/>
            <person name="Sacco F."/>
        </authorList>
    </citation>
    <scope>NUCLEOTIDE SEQUENCE [LARGE SCALE GENOMIC DNA]</scope>
    <source>
        <strain evidence="2 3">RO10H11247</strain>
    </source>
</reference>
<proteinExistence type="predicted"/>
<dbReference type="AlphaFoldDB" id="A0A0L6V7C8"/>